<dbReference type="SUPFAM" id="SSF56059">
    <property type="entry name" value="Glutathione synthetase ATP-binding domain-like"/>
    <property type="match status" value="1"/>
</dbReference>
<evidence type="ECO:0000256" key="4">
    <source>
        <dbReference type="PROSITE-ProRule" id="PRU00409"/>
    </source>
</evidence>
<organism evidence="6 7">
    <name type="scientific">Selenomonas ruminantium subsp. lactilytica (strain NBRC 103574 / TAM6421)</name>
    <dbReference type="NCBI Taxonomy" id="927704"/>
    <lineage>
        <taxon>Bacteria</taxon>
        <taxon>Bacillati</taxon>
        <taxon>Bacillota</taxon>
        <taxon>Negativicutes</taxon>
        <taxon>Selenomonadales</taxon>
        <taxon>Selenomonadaceae</taxon>
        <taxon>Selenomonas</taxon>
    </lineage>
</organism>
<evidence type="ECO:0000259" key="5">
    <source>
        <dbReference type="PROSITE" id="PS50975"/>
    </source>
</evidence>
<dbReference type="InterPro" id="IPR011761">
    <property type="entry name" value="ATP-grasp"/>
</dbReference>
<proteinExistence type="predicted"/>
<feature type="domain" description="ATP-grasp" evidence="5">
    <location>
        <begin position="116"/>
        <end position="295"/>
    </location>
</feature>
<dbReference type="Gene3D" id="3.30.470.20">
    <property type="entry name" value="ATP-grasp fold, B domain"/>
    <property type="match status" value="1"/>
</dbReference>
<dbReference type="InterPro" id="IPR003806">
    <property type="entry name" value="ATP-grasp_PylC-type"/>
</dbReference>
<dbReference type="PANTHER" id="PTHR43585:SF2">
    <property type="entry name" value="ATP-GRASP ENZYME FSQD"/>
    <property type="match status" value="1"/>
</dbReference>
<dbReference type="GO" id="GO:0016874">
    <property type="term" value="F:ligase activity"/>
    <property type="evidence" value="ECO:0007669"/>
    <property type="project" value="UniProtKB-KW"/>
</dbReference>
<dbReference type="InterPro" id="IPR048764">
    <property type="entry name" value="PylC_N"/>
</dbReference>
<keyword evidence="2 4" id="KW-0547">Nucleotide-binding</keyword>
<dbReference type="EMBL" id="AP012292">
    <property type="protein sequence ID" value="BAL84399.1"/>
    <property type="molecule type" value="Genomic_DNA"/>
</dbReference>
<evidence type="ECO:0000256" key="2">
    <source>
        <dbReference type="ARBA" id="ARBA00022741"/>
    </source>
</evidence>
<dbReference type="GO" id="GO:0046872">
    <property type="term" value="F:metal ion binding"/>
    <property type="evidence" value="ECO:0007669"/>
    <property type="project" value="InterPro"/>
</dbReference>
<keyword evidence="3 4" id="KW-0067">ATP-binding</keyword>
<dbReference type="PANTHER" id="PTHR43585">
    <property type="entry name" value="FUMIPYRROLE BIOSYNTHESIS PROTEIN C"/>
    <property type="match status" value="1"/>
</dbReference>
<dbReference type="KEGG" id="sri:SELR_26910"/>
<dbReference type="PROSITE" id="PS50975">
    <property type="entry name" value="ATP_GRASP"/>
    <property type="match status" value="1"/>
</dbReference>
<dbReference type="Pfam" id="PF21360">
    <property type="entry name" value="PylC-like_N"/>
    <property type="match status" value="1"/>
</dbReference>
<evidence type="ECO:0000313" key="6">
    <source>
        <dbReference type="EMBL" id="BAL84399.1"/>
    </source>
</evidence>
<dbReference type="GO" id="GO:0005524">
    <property type="term" value="F:ATP binding"/>
    <property type="evidence" value="ECO:0007669"/>
    <property type="project" value="UniProtKB-UniRule"/>
</dbReference>
<reference evidence="6 7" key="1">
    <citation type="submission" date="2011-10" db="EMBL/GenBank/DDBJ databases">
        <title>Whole genome sequence of Selenomonas ruminantium subsp. lactilytica TAM6421.</title>
        <authorList>
            <person name="Oguchi A."/>
            <person name="Ankai A."/>
            <person name="Kaneko J."/>
            <person name="Yamada-Narita S."/>
            <person name="Fukui S."/>
            <person name="Takahashi M."/>
            <person name="Onodera T."/>
            <person name="Kojima S."/>
            <person name="Fushimi T."/>
            <person name="Abe N."/>
            <person name="Kamio Y."/>
            <person name="Yamazaki S."/>
            <person name="Fujita N."/>
        </authorList>
    </citation>
    <scope>NUCLEOTIDE SEQUENCE [LARGE SCALE GENOMIC DNA]</scope>
    <source>
        <strain evidence="7">NBRC 103574 / TAM6421</strain>
    </source>
</reference>
<dbReference type="OrthoDB" id="24041at2"/>
<dbReference type="HOGENOM" id="CLU_052967_0_0_9"/>
<dbReference type="InterPro" id="IPR052032">
    <property type="entry name" value="ATP-dep_AA_Ligase"/>
</dbReference>
<evidence type="ECO:0000256" key="3">
    <source>
        <dbReference type="ARBA" id="ARBA00022840"/>
    </source>
</evidence>
<name>I0GUG2_SELRL</name>
<dbReference type="RefSeq" id="WP_014425816.1">
    <property type="nucleotide sequence ID" value="NC_017068.1"/>
</dbReference>
<dbReference type="PATRIC" id="fig|927704.6.peg.2778"/>
<gene>
    <name evidence="6" type="ordered locus">SELR_26910</name>
</gene>
<evidence type="ECO:0000256" key="1">
    <source>
        <dbReference type="ARBA" id="ARBA00022598"/>
    </source>
</evidence>
<keyword evidence="1" id="KW-0436">Ligase</keyword>
<dbReference type="Gene3D" id="3.30.1490.20">
    <property type="entry name" value="ATP-grasp fold, A domain"/>
    <property type="match status" value="1"/>
</dbReference>
<dbReference type="AlphaFoldDB" id="I0GUG2"/>
<dbReference type="Pfam" id="PF02655">
    <property type="entry name" value="ATP-grasp_3"/>
    <property type="match status" value="1"/>
</dbReference>
<dbReference type="InterPro" id="IPR013815">
    <property type="entry name" value="ATP_grasp_subdomain_1"/>
</dbReference>
<dbReference type="Proteomes" id="UP000007887">
    <property type="component" value="Chromosome"/>
</dbReference>
<accession>I0GUG2</accession>
<dbReference type="eggNOG" id="COG3919">
    <property type="taxonomic scope" value="Bacteria"/>
</dbReference>
<protein>
    <recommendedName>
        <fullName evidence="5">ATP-grasp domain-containing protein</fullName>
    </recommendedName>
</protein>
<dbReference type="NCBIfam" id="NF009406">
    <property type="entry name" value="PRK12767.1-5"/>
    <property type="match status" value="1"/>
</dbReference>
<dbReference type="Gene3D" id="3.40.50.20">
    <property type="match status" value="1"/>
</dbReference>
<sequence length="334" mass="37497">MNYLMCSVGRRGELMKNFKSSIEEGARIIATDNSPYAPALYFADKQYLVPRIDAPEYINVILDICKKEDINAVTTFIDPEIMILSENRERFAEIGVEVLAPYTETAKLCFNKYEMYKYLKAQGIRAVMTWGTYEEVKLALDAGEVSLPVFVKPRTGSGSVGARKVQTIAELKDAFKQDSGLIAQELMTGEGCFDLDADVYVDTISHKPIAIFSKRKISTTIGGANKTISFKDQKLFDFAQEALSKFKFNGPIDADFFYKNGKYYLSEVNPRFGGAYLHAYGAGVDFIKMIERNLHGLENEEQIGNYEEGVVMMMYDSVVICRETSGQNLDVIAK</sequence>
<evidence type="ECO:0000313" key="7">
    <source>
        <dbReference type="Proteomes" id="UP000007887"/>
    </source>
</evidence>